<accession>A0ABW7B2P1</accession>
<organism evidence="2 3">
    <name type="scientific">Streptomyces cinerochromogenes</name>
    <dbReference type="NCBI Taxonomy" id="66422"/>
    <lineage>
        <taxon>Bacteria</taxon>
        <taxon>Bacillati</taxon>
        <taxon>Actinomycetota</taxon>
        <taxon>Actinomycetes</taxon>
        <taxon>Kitasatosporales</taxon>
        <taxon>Streptomycetaceae</taxon>
        <taxon>Streptomyces</taxon>
    </lineage>
</organism>
<reference evidence="2 3" key="1">
    <citation type="submission" date="2024-10" db="EMBL/GenBank/DDBJ databases">
        <title>The Natural Products Discovery Center: Release of the First 8490 Sequenced Strains for Exploring Actinobacteria Biosynthetic Diversity.</title>
        <authorList>
            <person name="Kalkreuter E."/>
            <person name="Kautsar S.A."/>
            <person name="Yang D."/>
            <person name="Bader C.D."/>
            <person name="Teijaro C.N."/>
            <person name="Fluegel L."/>
            <person name="Davis C.M."/>
            <person name="Simpson J.R."/>
            <person name="Lauterbach L."/>
            <person name="Steele A.D."/>
            <person name="Gui C."/>
            <person name="Meng S."/>
            <person name="Li G."/>
            <person name="Viehrig K."/>
            <person name="Ye F."/>
            <person name="Su P."/>
            <person name="Kiefer A.F."/>
            <person name="Nichols A."/>
            <person name="Cepeda A.J."/>
            <person name="Yan W."/>
            <person name="Fan B."/>
            <person name="Jiang Y."/>
            <person name="Adhikari A."/>
            <person name="Zheng C.-J."/>
            <person name="Schuster L."/>
            <person name="Cowan T.M."/>
            <person name="Smanski M.J."/>
            <person name="Chevrette M.G."/>
            <person name="De Carvalho L.P.S."/>
            <person name="Shen B."/>
        </authorList>
    </citation>
    <scope>NUCLEOTIDE SEQUENCE [LARGE SCALE GENOMIC DNA]</scope>
    <source>
        <strain evidence="2 3">NPDC048320</strain>
    </source>
</reference>
<name>A0ABW7B2P1_9ACTN</name>
<dbReference type="Pfam" id="PF09509">
    <property type="entry name" value="Hypoth_Ymh"/>
    <property type="match status" value="1"/>
</dbReference>
<dbReference type="Proteomes" id="UP001604267">
    <property type="component" value="Unassembled WGS sequence"/>
</dbReference>
<dbReference type="EMBL" id="JBICYV010000003">
    <property type="protein sequence ID" value="MFG3010167.1"/>
    <property type="molecule type" value="Genomic_DNA"/>
</dbReference>
<dbReference type="InterPro" id="IPR012654">
    <property type="entry name" value="CHP02391"/>
</dbReference>
<feature type="domain" description="Conserved hypothetical protein CHP02391" evidence="1">
    <location>
        <begin position="111"/>
        <end position="229"/>
    </location>
</feature>
<gene>
    <name evidence="2" type="ORF">ACGFZB_06865</name>
</gene>
<keyword evidence="3" id="KW-1185">Reference proteome</keyword>
<evidence type="ECO:0000313" key="3">
    <source>
        <dbReference type="Proteomes" id="UP001604267"/>
    </source>
</evidence>
<evidence type="ECO:0000259" key="1">
    <source>
        <dbReference type="Pfam" id="PF09509"/>
    </source>
</evidence>
<sequence length="240" mass="26841">MEAKRAIEILKQLKSEAETRGMELRPSGEFSSWKGRVRSVLIKSLGKDHHLMADFENVRYSLMAYASGTPQSSFDAAFMRGIRQACGIIDAAIFELEESGTSDDAVDETAFDPDLWAHVQSHIQNEEWQKVASQTAIFVEDRVRRWCGEPRGNNGQVLVGKGLFAAVLANDGQYRLGKEPGEWEGWRALGMGFAQALSNVDRHNIQKRDDAKRYAFGVLGIGSLILTQLRHQHGEDLYAD</sequence>
<comment type="caution">
    <text evidence="2">The sequence shown here is derived from an EMBL/GenBank/DDBJ whole genome shotgun (WGS) entry which is preliminary data.</text>
</comment>
<dbReference type="RefSeq" id="WP_392816209.1">
    <property type="nucleotide sequence ID" value="NZ_JBICYV010000003.1"/>
</dbReference>
<protein>
    <submittedName>
        <fullName evidence="2">TIGR02391 family protein</fullName>
    </submittedName>
</protein>
<proteinExistence type="predicted"/>
<evidence type="ECO:0000313" key="2">
    <source>
        <dbReference type="EMBL" id="MFG3010167.1"/>
    </source>
</evidence>